<evidence type="ECO:0008006" key="8">
    <source>
        <dbReference type="Google" id="ProtNLM"/>
    </source>
</evidence>
<feature type="compositionally biased region" description="Low complexity" evidence="5">
    <location>
        <begin position="425"/>
        <end position="435"/>
    </location>
</feature>
<dbReference type="PROSITE" id="PS00876">
    <property type="entry name" value="IDO_1"/>
    <property type="match status" value="1"/>
</dbReference>
<evidence type="ECO:0000313" key="7">
    <source>
        <dbReference type="Proteomes" id="UP000829685"/>
    </source>
</evidence>
<comment type="caution">
    <text evidence="6">The sequence shown here is derived from an EMBL/GenBank/DDBJ whole genome shotgun (WGS) entry which is preliminary data.</text>
</comment>
<keyword evidence="3 4" id="KW-0408">Iron</keyword>
<keyword evidence="2 4" id="KW-0479">Metal-binding</keyword>
<evidence type="ECO:0000256" key="4">
    <source>
        <dbReference type="PIRSR" id="PIRSR600898-1"/>
    </source>
</evidence>
<dbReference type="GO" id="GO:0005737">
    <property type="term" value="C:cytoplasm"/>
    <property type="evidence" value="ECO:0007669"/>
    <property type="project" value="TreeGrafter"/>
</dbReference>
<dbReference type="AlphaFoldDB" id="A0A9P9WLM1"/>
<evidence type="ECO:0000256" key="3">
    <source>
        <dbReference type="ARBA" id="ARBA00023004"/>
    </source>
</evidence>
<dbReference type="Proteomes" id="UP000829685">
    <property type="component" value="Unassembled WGS sequence"/>
</dbReference>
<dbReference type="GO" id="GO:0020037">
    <property type="term" value="F:heme binding"/>
    <property type="evidence" value="ECO:0007669"/>
    <property type="project" value="InterPro"/>
</dbReference>
<evidence type="ECO:0000313" key="6">
    <source>
        <dbReference type="EMBL" id="KAI1869418.1"/>
    </source>
</evidence>
<keyword evidence="4" id="KW-0349">Heme</keyword>
<organism evidence="6 7">
    <name type="scientific">Neoarthrinium moseri</name>
    <dbReference type="NCBI Taxonomy" id="1658444"/>
    <lineage>
        <taxon>Eukaryota</taxon>
        <taxon>Fungi</taxon>
        <taxon>Dikarya</taxon>
        <taxon>Ascomycota</taxon>
        <taxon>Pezizomycotina</taxon>
        <taxon>Sordariomycetes</taxon>
        <taxon>Xylariomycetidae</taxon>
        <taxon>Amphisphaeriales</taxon>
        <taxon>Apiosporaceae</taxon>
        <taxon>Neoarthrinium</taxon>
    </lineage>
</organism>
<accession>A0A9P9WLM1</accession>
<evidence type="ECO:0000256" key="2">
    <source>
        <dbReference type="ARBA" id="ARBA00022723"/>
    </source>
</evidence>
<reference evidence="6" key="1">
    <citation type="submission" date="2021-03" db="EMBL/GenBank/DDBJ databases">
        <title>Revisited historic fungal species revealed as producer of novel bioactive compounds through whole genome sequencing and comparative genomics.</title>
        <authorList>
            <person name="Vignolle G.A."/>
            <person name="Hochenegger N."/>
            <person name="Mach R.L."/>
            <person name="Mach-Aigner A.R."/>
            <person name="Javad Rahimi M."/>
            <person name="Salim K.A."/>
            <person name="Chan C.M."/>
            <person name="Lim L.B.L."/>
            <person name="Cai F."/>
            <person name="Druzhinina I.S."/>
            <person name="U'Ren J.M."/>
            <person name="Derntl C."/>
        </authorList>
    </citation>
    <scope>NUCLEOTIDE SEQUENCE</scope>
    <source>
        <strain evidence="6">TUCIM 5799</strain>
    </source>
</reference>
<dbReference type="GO" id="GO:0034354">
    <property type="term" value="P:'de novo' NAD+ biosynthetic process from L-tryptophan"/>
    <property type="evidence" value="ECO:0007669"/>
    <property type="project" value="TreeGrafter"/>
</dbReference>
<sequence length="476" mass="52972">MPARTDSPPPPRSVMETLAQKYDVTRNGFLPHSAPVKRLSMHYATWELLAQCLPELLKERCLRGVVDGMKVLSVDNLTSEEEWQRAYVILTFLAHGYIWGGEKPSEVCKSLKSDASRVYVNLMQVLPPQIAVPLLQVSEHFDLPPTATYAGLVLWNFQSTSTDFSDPDSLKAITTFTGTEDESWFYMVSVALEAQTAYVIPIMVQAIEAIERRDYETMSVGLEEMINCIKEMDALLTRMYEKCEPATFYHDIRPLLAGSMNMEKAGLPNGVFYDEGDGKGSWRKLMGGSNGQSSTIQFLDIVLGVVHTGGAENATCPVSGVRGYASTTGCPISASKERRVGYHEQVRAYMPQGHRNFLKNLSRMGSLQEFAMSDHPGAEHARLRGLHEEACRTMGDFRKKHIQIVTRYIIIPKTKQPTDKKVRNLATASSESSDTSELKGTGGTSLAKFLAQSRDETYMAGCLTREESRVDPKGKE</sequence>
<dbReference type="InterPro" id="IPR037217">
    <property type="entry name" value="Trp/Indoleamine_2_3_dOase-like"/>
</dbReference>
<protein>
    <recommendedName>
        <fullName evidence="8">Indoleamine 2,3-dioxygenase</fullName>
    </recommendedName>
</protein>
<evidence type="ECO:0000256" key="1">
    <source>
        <dbReference type="ARBA" id="ARBA00007119"/>
    </source>
</evidence>
<feature type="region of interest" description="Disordered" evidence="5">
    <location>
        <begin position="421"/>
        <end position="444"/>
    </location>
</feature>
<dbReference type="PANTHER" id="PTHR28657:SF10">
    <property type="entry name" value="INDOLEAMINE 2,3-DIOXYGENASE"/>
    <property type="match status" value="1"/>
</dbReference>
<dbReference type="InterPro" id="IPR000898">
    <property type="entry name" value="Indolamine_dOase"/>
</dbReference>
<name>A0A9P9WLM1_9PEZI</name>
<dbReference type="GO" id="GO:0019441">
    <property type="term" value="P:L-tryptophan catabolic process to kynurenine"/>
    <property type="evidence" value="ECO:0007669"/>
    <property type="project" value="InterPro"/>
</dbReference>
<dbReference type="EMBL" id="JAFIMR010000015">
    <property type="protein sequence ID" value="KAI1869418.1"/>
    <property type="molecule type" value="Genomic_DNA"/>
</dbReference>
<gene>
    <name evidence="6" type="ORF">JX265_006508</name>
</gene>
<dbReference type="GO" id="GO:0046872">
    <property type="term" value="F:metal ion binding"/>
    <property type="evidence" value="ECO:0007669"/>
    <property type="project" value="UniProtKB-KW"/>
</dbReference>
<dbReference type="SUPFAM" id="SSF140959">
    <property type="entry name" value="Indolic compounds 2,3-dioxygenase-like"/>
    <property type="match status" value="1"/>
</dbReference>
<comment type="similarity">
    <text evidence="1">Belongs to the indoleamine 2,3-dioxygenase family.</text>
</comment>
<dbReference type="Pfam" id="PF01231">
    <property type="entry name" value="IDO"/>
    <property type="match status" value="1"/>
</dbReference>
<dbReference type="PANTHER" id="PTHR28657">
    <property type="entry name" value="INDOLEAMINE 2,3-DIOXYGENASE"/>
    <property type="match status" value="1"/>
</dbReference>
<proteinExistence type="inferred from homology"/>
<evidence type="ECO:0000256" key="5">
    <source>
        <dbReference type="SAM" id="MobiDB-lite"/>
    </source>
</evidence>
<dbReference type="Gene3D" id="1.20.58.480">
    <property type="match status" value="1"/>
</dbReference>
<feature type="binding site" description="proximal binding residue" evidence="4">
    <location>
        <position position="401"/>
    </location>
    <ligand>
        <name>heme b</name>
        <dbReference type="ChEBI" id="CHEBI:60344"/>
    </ligand>
    <ligandPart>
        <name>Fe</name>
        <dbReference type="ChEBI" id="CHEBI:18248"/>
    </ligandPart>
</feature>
<dbReference type="GO" id="GO:0033754">
    <property type="term" value="F:indoleamine 2,3-dioxygenase activity"/>
    <property type="evidence" value="ECO:0007669"/>
    <property type="project" value="TreeGrafter"/>
</dbReference>
<keyword evidence="7" id="KW-1185">Reference proteome</keyword>